<evidence type="ECO:0000313" key="2">
    <source>
        <dbReference type="EMBL" id="GAG61694.1"/>
    </source>
</evidence>
<dbReference type="SUPFAM" id="SSF52540">
    <property type="entry name" value="P-loop containing nucleoside triphosphate hydrolases"/>
    <property type="match status" value="1"/>
</dbReference>
<accession>X0YXV6</accession>
<dbReference type="CDD" id="cd01127">
    <property type="entry name" value="TrwB_TraG_TraD_VirD4"/>
    <property type="match status" value="1"/>
</dbReference>
<feature type="domain" description="TraD/TraG TraM recognition site" evidence="1">
    <location>
        <begin position="91"/>
        <end position="156"/>
    </location>
</feature>
<dbReference type="InterPro" id="IPR032689">
    <property type="entry name" value="TraG-D_C"/>
</dbReference>
<sequence length="273" mass="31816">MESILRNSLIALAENNLTLVELPLLLSDSLVRKGILKKVKNPTCRQRFKEYDSLRPATRREWVESTLNKVNAFLSDRRIRQIFTSKRTSFYLYIDEFQNFATQSFIETLSEARKYRLSLILAHQNLSQLPKKLQASVLANCGVVSCFRVSREDAQIMAKELLTPLYKLPPGWEINIQELQELPQRYCFVKNKAEGGVIVIYTPDVPYPWQLPPQARGELVGGDTEEEFKETIKEAQIGVKYFKDRKKIAREHKRRLEKLTAIKEPKTFREPKR</sequence>
<dbReference type="AlphaFoldDB" id="X0YXV6"/>
<evidence type="ECO:0000259" key="1">
    <source>
        <dbReference type="Pfam" id="PF12696"/>
    </source>
</evidence>
<organism evidence="2">
    <name type="scientific">marine sediment metagenome</name>
    <dbReference type="NCBI Taxonomy" id="412755"/>
    <lineage>
        <taxon>unclassified sequences</taxon>
        <taxon>metagenomes</taxon>
        <taxon>ecological metagenomes</taxon>
    </lineage>
</organism>
<dbReference type="InterPro" id="IPR027417">
    <property type="entry name" value="P-loop_NTPase"/>
</dbReference>
<dbReference type="EMBL" id="BART01000024">
    <property type="protein sequence ID" value="GAG61694.1"/>
    <property type="molecule type" value="Genomic_DNA"/>
</dbReference>
<gene>
    <name evidence="2" type="ORF">S01H4_00220</name>
</gene>
<proteinExistence type="predicted"/>
<dbReference type="Gene3D" id="3.40.50.300">
    <property type="entry name" value="P-loop containing nucleotide triphosphate hydrolases"/>
    <property type="match status" value="1"/>
</dbReference>
<dbReference type="Pfam" id="PF12696">
    <property type="entry name" value="TraG-D_C"/>
    <property type="match status" value="1"/>
</dbReference>
<protein>
    <recommendedName>
        <fullName evidence="1">TraD/TraG TraM recognition site domain-containing protein</fullName>
    </recommendedName>
</protein>
<comment type="caution">
    <text evidence="2">The sequence shown here is derived from an EMBL/GenBank/DDBJ whole genome shotgun (WGS) entry which is preliminary data.</text>
</comment>
<name>X0YXV6_9ZZZZ</name>
<reference evidence="2" key="1">
    <citation type="journal article" date="2014" name="Front. Microbiol.">
        <title>High frequency of phylogenetically diverse reductive dehalogenase-homologous genes in deep subseafloor sedimentary metagenomes.</title>
        <authorList>
            <person name="Kawai M."/>
            <person name="Futagami T."/>
            <person name="Toyoda A."/>
            <person name="Takaki Y."/>
            <person name="Nishi S."/>
            <person name="Hori S."/>
            <person name="Arai W."/>
            <person name="Tsubouchi T."/>
            <person name="Morono Y."/>
            <person name="Uchiyama I."/>
            <person name="Ito T."/>
            <person name="Fujiyama A."/>
            <person name="Inagaki F."/>
            <person name="Takami H."/>
        </authorList>
    </citation>
    <scope>NUCLEOTIDE SEQUENCE</scope>
    <source>
        <strain evidence="2">Expedition CK06-06</strain>
    </source>
</reference>